<evidence type="ECO:0000313" key="1">
    <source>
        <dbReference type="EMBL" id="PQM32414.1"/>
    </source>
</evidence>
<sequence>MNSMKKRNPTVVLENKSMVNRIKNALAMLSSNLKSNYCINKGDNDDYKILLPYYFEVTNPLESPDATDYYEYKDIVVKLKSNYGIFTENSFEFNQDIISKNYIYQLDYNNFSFPEINNSLETSSIPSTMPLDQQLANGSYSKYLVHRITNLDEEVKQLYSSYGSGKIEFDSYNDSLTNKGEFKLQSPSYITELLVSSISGYELWEFKLTDEYNETVKFAIGLFDSTDQSRSLISLIL</sequence>
<dbReference type="EMBL" id="JTLV02000001">
    <property type="protein sequence ID" value="PQM32414.1"/>
    <property type="molecule type" value="Genomic_DNA"/>
</dbReference>
<accession>A0A2P6FGD0</accession>
<dbReference type="Proteomes" id="UP000031565">
    <property type="component" value="Unassembled WGS sequence"/>
</dbReference>
<reference evidence="1 2" key="1">
    <citation type="journal article" date="2015" name="MBio">
        <title>Genome sequence of the Drosophila melanogaster male-killing Spiroplasma strain MSRO endosymbiont.</title>
        <authorList>
            <person name="Paredes J.C."/>
            <person name="Herren J.K."/>
            <person name="Schupfer F."/>
            <person name="Marin R."/>
            <person name="Claverol S."/>
            <person name="Kuo C.H."/>
            <person name="Lemaitre B."/>
            <person name="Beven L."/>
        </authorList>
    </citation>
    <scope>NUCLEOTIDE SEQUENCE [LARGE SCALE GENOMIC DNA]</scope>
    <source>
        <strain evidence="1 2">MSRO</strain>
    </source>
</reference>
<dbReference type="RefSeq" id="WP_040094486.1">
    <property type="nucleotide sequence ID" value="NZ_CM020866.1"/>
</dbReference>
<comment type="caution">
    <text evidence="1">The sequence shown here is derived from an EMBL/GenBank/DDBJ whole genome shotgun (WGS) entry which is preliminary data.</text>
</comment>
<organism evidence="1 2">
    <name type="scientific">Spiroplasma poulsonii</name>
    <dbReference type="NCBI Taxonomy" id="2138"/>
    <lineage>
        <taxon>Bacteria</taxon>
        <taxon>Bacillati</taxon>
        <taxon>Mycoplasmatota</taxon>
        <taxon>Mollicutes</taxon>
        <taxon>Entomoplasmatales</taxon>
        <taxon>Spiroplasmataceae</taxon>
        <taxon>Spiroplasma</taxon>
    </lineage>
</organism>
<evidence type="ECO:0000313" key="2">
    <source>
        <dbReference type="Proteomes" id="UP000031565"/>
    </source>
</evidence>
<gene>
    <name evidence="1" type="ORF">SMSRO_SF023310</name>
</gene>
<name>A0A2P6FGD0_9MOLU</name>
<protein>
    <submittedName>
        <fullName evidence="1">Uncharacterized protein</fullName>
    </submittedName>
</protein>
<keyword evidence="2" id="KW-1185">Reference proteome</keyword>
<dbReference type="OrthoDB" id="390989at2"/>
<proteinExistence type="predicted"/>
<dbReference type="AlphaFoldDB" id="A0A2P6FGD0"/>
<dbReference type="STRING" id="2138.SMSRO_v1c21220"/>